<dbReference type="GeneID" id="32686472"/>
<gene>
    <name evidence="1" type="ORF">DLJ61_01875</name>
</gene>
<protein>
    <submittedName>
        <fullName evidence="1">Uncharacterized protein</fullName>
    </submittedName>
</protein>
<dbReference type="RefSeq" id="WP_004021806.1">
    <property type="nucleotide sequence ID" value="NZ_CABEIC010000002.1"/>
</dbReference>
<dbReference type="Proteomes" id="UP000247118">
    <property type="component" value="Chromosome"/>
</dbReference>
<proteinExistence type="predicted"/>
<dbReference type="KEGG" id="gta:BCM27_01865"/>
<dbReference type="AlphaFoldDB" id="A0AAD0K8V0"/>
<sequence length="69" mass="7409">MTIDLAVRALCVTVDEDLTSLAIASHDKRSVERTAGLFGYDPGEELEVVAVVIGQRGIDGTYANMVQPM</sequence>
<evidence type="ECO:0000313" key="2">
    <source>
        <dbReference type="Proteomes" id="UP000247118"/>
    </source>
</evidence>
<evidence type="ECO:0000313" key="1">
    <source>
        <dbReference type="EMBL" id="AWO82457.1"/>
    </source>
</evidence>
<organism evidence="1 2">
    <name type="scientific">Gordonia terrae</name>
    <dbReference type="NCBI Taxonomy" id="2055"/>
    <lineage>
        <taxon>Bacteria</taxon>
        <taxon>Bacillati</taxon>
        <taxon>Actinomycetota</taxon>
        <taxon>Actinomycetes</taxon>
        <taxon>Mycobacteriales</taxon>
        <taxon>Gordoniaceae</taxon>
        <taxon>Gordonia</taxon>
    </lineage>
</organism>
<name>A0AAD0K8V0_9ACTN</name>
<reference evidence="1 2" key="1">
    <citation type="submission" date="2018-05" db="EMBL/GenBank/DDBJ databases">
        <title>Complete genome sequence of Gordonia terrae NRRL B-16283.</title>
        <authorList>
            <person name="Garlena R.A."/>
            <person name="Russell D.A."/>
            <person name="Hatfull G.F."/>
        </authorList>
    </citation>
    <scope>NUCLEOTIDE SEQUENCE [LARGE SCALE GENOMIC DNA]</scope>
    <source>
        <strain evidence="1 2">NRRL B-16283</strain>
    </source>
</reference>
<dbReference type="EMBL" id="CP029604">
    <property type="protein sequence ID" value="AWO82457.1"/>
    <property type="molecule type" value="Genomic_DNA"/>
</dbReference>
<accession>A0AAD0K8V0</accession>